<dbReference type="OrthoDB" id="73875at2759"/>
<evidence type="ECO:0000256" key="2">
    <source>
        <dbReference type="ARBA" id="ARBA00012729"/>
    </source>
</evidence>
<comment type="caution">
    <text evidence="4">The sequence shown here is derived from an EMBL/GenBank/DDBJ whole genome shotgun (WGS) entry which is preliminary data.</text>
</comment>
<dbReference type="GO" id="GO:0005576">
    <property type="term" value="C:extracellular region"/>
    <property type="evidence" value="ECO:0007669"/>
    <property type="project" value="TreeGrafter"/>
</dbReference>
<dbReference type="InterPro" id="IPR011583">
    <property type="entry name" value="Chitinase_II/V-like_cat"/>
</dbReference>
<dbReference type="InterPro" id="IPR017853">
    <property type="entry name" value="GH"/>
</dbReference>
<dbReference type="GO" id="GO:0008061">
    <property type="term" value="F:chitin binding"/>
    <property type="evidence" value="ECO:0007669"/>
    <property type="project" value="InterPro"/>
</dbReference>
<gene>
    <name evidence="4" type="ORF">TARUN_1955</name>
</gene>
<accession>A0A395NVZ7</accession>
<dbReference type="Proteomes" id="UP000266272">
    <property type="component" value="Unassembled WGS sequence"/>
</dbReference>
<dbReference type="Pfam" id="PF00704">
    <property type="entry name" value="Glyco_hydro_18"/>
    <property type="match status" value="1"/>
</dbReference>
<dbReference type="STRING" id="490622.A0A395NVZ7"/>
<dbReference type="GO" id="GO:0006032">
    <property type="term" value="P:chitin catabolic process"/>
    <property type="evidence" value="ECO:0007669"/>
    <property type="project" value="TreeGrafter"/>
</dbReference>
<dbReference type="PROSITE" id="PS51910">
    <property type="entry name" value="GH18_2"/>
    <property type="match status" value="1"/>
</dbReference>
<name>A0A395NVZ7_TRIAR</name>
<dbReference type="AlphaFoldDB" id="A0A395NVZ7"/>
<comment type="similarity">
    <text evidence="1">Belongs to the glycosyl hydrolase 18 family. Chitinase class V subfamily.</text>
</comment>
<dbReference type="InterPro" id="IPR050314">
    <property type="entry name" value="Glycosyl_Hydrlase_18"/>
</dbReference>
<dbReference type="GO" id="GO:0008843">
    <property type="term" value="F:endochitinase activity"/>
    <property type="evidence" value="ECO:0007669"/>
    <property type="project" value="UniProtKB-EC"/>
</dbReference>
<reference evidence="4 5" key="1">
    <citation type="journal article" date="2018" name="PLoS Pathog.">
        <title>Evolution of structural diversity of trichothecenes, a family of toxins produced by plant pathogenic and entomopathogenic fungi.</title>
        <authorList>
            <person name="Proctor R.H."/>
            <person name="McCormick S.P."/>
            <person name="Kim H.S."/>
            <person name="Cardoza R.E."/>
            <person name="Stanley A.M."/>
            <person name="Lindo L."/>
            <person name="Kelly A."/>
            <person name="Brown D.W."/>
            <person name="Lee T."/>
            <person name="Vaughan M.M."/>
            <person name="Alexander N.J."/>
            <person name="Busman M."/>
            <person name="Gutierrez S."/>
        </authorList>
    </citation>
    <scope>NUCLEOTIDE SEQUENCE [LARGE SCALE GENOMIC DNA]</scope>
    <source>
        <strain evidence="4 5">IBT 40837</strain>
    </source>
</reference>
<organism evidence="4 5">
    <name type="scientific">Trichoderma arundinaceum</name>
    <dbReference type="NCBI Taxonomy" id="490622"/>
    <lineage>
        <taxon>Eukaryota</taxon>
        <taxon>Fungi</taxon>
        <taxon>Dikarya</taxon>
        <taxon>Ascomycota</taxon>
        <taxon>Pezizomycotina</taxon>
        <taxon>Sordariomycetes</taxon>
        <taxon>Hypocreomycetidae</taxon>
        <taxon>Hypocreales</taxon>
        <taxon>Hypocreaceae</taxon>
        <taxon>Trichoderma</taxon>
    </lineage>
</organism>
<dbReference type="GO" id="GO:0005975">
    <property type="term" value="P:carbohydrate metabolic process"/>
    <property type="evidence" value="ECO:0007669"/>
    <property type="project" value="InterPro"/>
</dbReference>
<dbReference type="EMBL" id="PXOA01000118">
    <property type="protein sequence ID" value="RFU80279.1"/>
    <property type="molecule type" value="Genomic_DNA"/>
</dbReference>
<feature type="domain" description="GH18" evidence="3">
    <location>
        <begin position="20"/>
        <end position="369"/>
    </location>
</feature>
<protein>
    <recommendedName>
        <fullName evidence="2">chitinase</fullName>
        <ecNumber evidence="2">3.2.1.14</ecNumber>
    </recommendedName>
</protein>
<dbReference type="SMART" id="SM00636">
    <property type="entry name" value="Glyco_18"/>
    <property type="match status" value="1"/>
</dbReference>
<dbReference type="SUPFAM" id="SSF51445">
    <property type="entry name" value="(Trans)glycosidases"/>
    <property type="match status" value="1"/>
</dbReference>
<evidence type="ECO:0000256" key="1">
    <source>
        <dbReference type="ARBA" id="ARBA00008682"/>
    </source>
</evidence>
<dbReference type="Gene3D" id="3.20.20.80">
    <property type="entry name" value="Glycosidases"/>
    <property type="match status" value="1"/>
</dbReference>
<evidence type="ECO:0000313" key="4">
    <source>
        <dbReference type="EMBL" id="RFU80279.1"/>
    </source>
</evidence>
<sequence length="370" mass="40140">MRTTTVAAAALAATGATAKPRNYMYYPFWETQNLPDNSATAGITHVATAFAASTVFNSGSDYQPFLPLDQIRSMFDDGVKICMSIGGWGDTTGFSAGAKTNETRQTFAQNVAAAVQRLGYDCVDIDWEFPGGNGEDYKQVPNSEKVWEVDAFPLLLQEIRDAIGDVELSVAAPGRVEDMMGYTPENVAKINTIVDYVNLMTYDLMMRRMNETTHHSGVANSLDSVNTYIERGLDADKINLGFGFYAKWFTTAPGYNCTTPTGCPTAELEAPDGSDTGKSGAASFDVASWGGDLQHAVQNGIADEELGGQWYWDSDKEVFWTWDTPEFIARKFSDIVVAKGLGGVMAWALGDDSHDESHLKAIQAGVAALQ</sequence>
<dbReference type="EC" id="3.2.1.14" evidence="2"/>
<evidence type="ECO:0000313" key="5">
    <source>
        <dbReference type="Proteomes" id="UP000266272"/>
    </source>
</evidence>
<evidence type="ECO:0000259" key="3">
    <source>
        <dbReference type="PROSITE" id="PS51910"/>
    </source>
</evidence>
<dbReference type="PANTHER" id="PTHR11177:SF337">
    <property type="entry name" value="CHITINASE"/>
    <property type="match status" value="1"/>
</dbReference>
<dbReference type="PANTHER" id="PTHR11177">
    <property type="entry name" value="CHITINASE"/>
    <property type="match status" value="1"/>
</dbReference>
<dbReference type="InterPro" id="IPR001223">
    <property type="entry name" value="Glyco_hydro18_cat"/>
</dbReference>
<proteinExistence type="inferred from homology"/>
<dbReference type="Gene3D" id="3.10.50.10">
    <property type="match status" value="1"/>
</dbReference>
<keyword evidence="5" id="KW-1185">Reference proteome</keyword>
<dbReference type="InterPro" id="IPR029070">
    <property type="entry name" value="Chitinase_insertion_sf"/>
</dbReference>